<keyword evidence="1" id="KW-0812">Transmembrane</keyword>
<feature type="transmembrane region" description="Helical" evidence="1">
    <location>
        <begin position="12"/>
        <end position="36"/>
    </location>
</feature>
<gene>
    <name evidence="2" type="ORF">RF11_10378</name>
</gene>
<comment type="caution">
    <text evidence="2">The sequence shown here is derived from an EMBL/GenBank/DDBJ whole genome shotgun (WGS) entry which is preliminary data.</text>
</comment>
<keyword evidence="1" id="KW-1133">Transmembrane helix</keyword>
<name>A0A0C2MZA3_THEKT</name>
<evidence type="ECO:0000313" key="2">
    <source>
        <dbReference type="EMBL" id="KII72636.1"/>
    </source>
</evidence>
<dbReference type="Proteomes" id="UP000031668">
    <property type="component" value="Unassembled WGS sequence"/>
</dbReference>
<organism evidence="2 3">
    <name type="scientific">Thelohanellus kitauei</name>
    <name type="common">Myxosporean</name>
    <dbReference type="NCBI Taxonomy" id="669202"/>
    <lineage>
        <taxon>Eukaryota</taxon>
        <taxon>Metazoa</taxon>
        <taxon>Cnidaria</taxon>
        <taxon>Myxozoa</taxon>
        <taxon>Myxosporea</taxon>
        <taxon>Bivalvulida</taxon>
        <taxon>Platysporina</taxon>
        <taxon>Myxobolidae</taxon>
        <taxon>Thelohanellus</taxon>
    </lineage>
</organism>
<sequence length="109" mass="12439">MCGPDQICSNSYYYSQLIAGISLAVFALMIIMIFACQSYNFSTMPRFRPDNIRVHREIQYVNNSTPPAYSEEPPKYDQTYNCQSLSVDPLNDIIGNTQNVESPPYTPRL</sequence>
<evidence type="ECO:0000256" key="1">
    <source>
        <dbReference type="SAM" id="Phobius"/>
    </source>
</evidence>
<keyword evidence="1" id="KW-0472">Membrane</keyword>
<dbReference type="AlphaFoldDB" id="A0A0C2MZA3"/>
<keyword evidence="3" id="KW-1185">Reference proteome</keyword>
<evidence type="ECO:0000313" key="3">
    <source>
        <dbReference type="Proteomes" id="UP000031668"/>
    </source>
</evidence>
<protein>
    <submittedName>
        <fullName evidence="2">Uncharacterized protein</fullName>
    </submittedName>
</protein>
<dbReference type="EMBL" id="JWZT01001156">
    <property type="protein sequence ID" value="KII72636.1"/>
    <property type="molecule type" value="Genomic_DNA"/>
</dbReference>
<proteinExistence type="predicted"/>
<reference evidence="2 3" key="1">
    <citation type="journal article" date="2014" name="Genome Biol. Evol.">
        <title>The genome of the myxosporean Thelohanellus kitauei shows adaptations to nutrient acquisition within its fish host.</title>
        <authorList>
            <person name="Yang Y."/>
            <person name="Xiong J."/>
            <person name="Zhou Z."/>
            <person name="Huo F."/>
            <person name="Miao W."/>
            <person name="Ran C."/>
            <person name="Liu Y."/>
            <person name="Zhang J."/>
            <person name="Feng J."/>
            <person name="Wang M."/>
            <person name="Wang M."/>
            <person name="Wang L."/>
            <person name="Yao B."/>
        </authorList>
    </citation>
    <scope>NUCLEOTIDE SEQUENCE [LARGE SCALE GENOMIC DNA]</scope>
    <source>
        <strain evidence="2">Wuqing</strain>
    </source>
</reference>
<accession>A0A0C2MZA3</accession>